<organism evidence="1 2">
    <name type="scientific">Rhizopus microsporus</name>
    <dbReference type="NCBI Taxonomy" id="58291"/>
    <lineage>
        <taxon>Eukaryota</taxon>
        <taxon>Fungi</taxon>
        <taxon>Fungi incertae sedis</taxon>
        <taxon>Mucoromycota</taxon>
        <taxon>Mucoromycotina</taxon>
        <taxon>Mucoromycetes</taxon>
        <taxon>Mucorales</taxon>
        <taxon>Mucorineae</taxon>
        <taxon>Rhizopodaceae</taxon>
        <taxon>Rhizopus</taxon>
    </lineage>
</organism>
<sequence>MNCFPKDKYSCGVGGKNEQHSISVNVNYSFGNNTLHVVVFQDEFASLIGAR</sequence>
<proteinExistence type="predicted"/>
<dbReference type="OMA" id="DKYSCGV"/>
<gene>
    <name evidence="1" type="ORF">BCV71DRAFT_150948</name>
</gene>
<evidence type="ECO:0000313" key="2">
    <source>
        <dbReference type="Proteomes" id="UP000242381"/>
    </source>
</evidence>
<name>A0A1X0RJX7_RHIZD</name>
<feature type="non-terminal residue" evidence="1">
    <location>
        <position position="51"/>
    </location>
</feature>
<dbReference type="Proteomes" id="UP000242381">
    <property type="component" value="Unassembled WGS sequence"/>
</dbReference>
<dbReference type="EMBL" id="KV921779">
    <property type="protein sequence ID" value="ORE12218.1"/>
    <property type="molecule type" value="Genomic_DNA"/>
</dbReference>
<reference evidence="1 2" key="1">
    <citation type="journal article" date="2016" name="Proc. Natl. Acad. Sci. U.S.A.">
        <title>Lipid metabolic changes in an early divergent fungus govern the establishment of a mutualistic symbiosis with endobacteria.</title>
        <authorList>
            <person name="Lastovetsky O.A."/>
            <person name="Gaspar M.L."/>
            <person name="Mondo S.J."/>
            <person name="LaButti K.M."/>
            <person name="Sandor L."/>
            <person name="Grigoriev I.V."/>
            <person name="Henry S.A."/>
            <person name="Pawlowska T.E."/>
        </authorList>
    </citation>
    <scope>NUCLEOTIDE SEQUENCE [LARGE SCALE GENOMIC DNA]</scope>
    <source>
        <strain evidence="1 2">ATCC 11559</strain>
    </source>
</reference>
<dbReference type="AlphaFoldDB" id="A0A1X0RJX7"/>
<accession>A0A1X0RJX7</accession>
<evidence type="ECO:0000313" key="1">
    <source>
        <dbReference type="EMBL" id="ORE12218.1"/>
    </source>
</evidence>
<protein>
    <submittedName>
        <fullName evidence="1">Uncharacterized protein</fullName>
    </submittedName>
</protein>